<protein>
    <submittedName>
        <fullName evidence="4">Macrolide export protein MacA</fullName>
    </submittedName>
</protein>
<dbReference type="OrthoDB" id="245953at2"/>
<keyword evidence="3" id="KW-0812">Transmembrane</keyword>
<reference evidence="4 5" key="1">
    <citation type="submission" date="2019-02" db="EMBL/GenBank/DDBJ databases">
        <title>Deep-cultivation of Planctomycetes and their phenomic and genomic characterization uncovers novel biology.</title>
        <authorList>
            <person name="Wiegand S."/>
            <person name="Jogler M."/>
            <person name="Boedeker C."/>
            <person name="Pinto D."/>
            <person name="Vollmers J."/>
            <person name="Rivas-Marin E."/>
            <person name="Kohn T."/>
            <person name="Peeters S.H."/>
            <person name="Heuer A."/>
            <person name="Rast P."/>
            <person name="Oberbeckmann S."/>
            <person name="Bunk B."/>
            <person name="Jeske O."/>
            <person name="Meyerdierks A."/>
            <person name="Storesund J.E."/>
            <person name="Kallscheuer N."/>
            <person name="Luecker S."/>
            <person name="Lage O.M."/>
            <person name="Pohl T."/>
            <person name="Merkel B.J."/>
            <person name="Hornburger P."/>
            <person name="Mueller R.-W."/>
            <person name="Bruemmer F."/>
            <person name="Labrenz M."/>
            <person name="Spormann A.M."/>
            <person name="Op Den Camp H."/>
            <person name="Overmann J."/>
            <person name="Amann R."/>
            <person name="Jetten M.S.M."/>
            <person name="Mascher T."/>
            <person name="Medema M.H."/>
            <person name="Devos D.P."/>
            <person name="Kaster A.-K."/>
            <person name="Ovreas L."/>
            <person name="Rohde M."/>
            <person name="Galperin M.Y."/>
            <person name="Jogler C."/>
        </authorList>
    </citation>
    <scope>NUCLEOTIDE SEQUENCE [LARGE SCALE GENOMIC DNA]</scope>
    <source>
        <strain evidence="4 5">Poly41</strain>
    </source>
</reference>
<dbReference type="Gene3D" id="2.40.420.20">
    <property type="match status" value="1"/>
</dbReference>
<sequence length="469" mass="51443">MNVESNSSKLTIFVKIAATVAMLGGLCLAAVALAGRFRKDEVRNAMTHVVSRGNLLVTVTQQGTLESAENLEIKSKVRGYNAVLWIVDSGTIVDEGDVLVRLDALFIQEQVDERTKYSNWSQSAADDSAARVARARIAVEEYDQGRFQSELLTLEKDVAIARAALQNARERIRHIGVMADSGYLSELEVEEIQFAVKQAVLHVQLKQTQLEVLKNFTHKEQLQTLKGELASVEATHKANVERVMADNSRRDRAVEELQYCVVKAPRSGLVIHPDAAQWETAPIAEGTNVHQNQVLLLMPELNQMQVKVGVHESAVKRVKSGQSATVELPTRTLQGVVTEVASITKPAGWWTGNQVRYDTIVSLPPVDGLRPGTSAEAQIEVARYESVLLIPVASIAEQNDRSYCWMQTPEGPVRREIKAGDSNDVFTIVTQGLQEGDEVLLNPYAYEAPVVEESDGETPVGNPNGGLST</sequence>
<dbReference type="Proteomes" id="UP000319143">
    <property type="component" value="Unassembled WGS sequence"/>
</dbReference>
<dbReference type="Gene3D" id="2.40.30.170">
    <property type="match status" value="1"/>
</dbReference>
<dbReference type="AlphaFoldDB" id="A0A5C6CWS0"/>
<evidence type="ECO:0000256" key="2">
    <source>
        <dbReference type="ARBA" id="ARBA00023054"/>
    </source>
</evidence>
<dbReference type="Gene3D" id="2.40.50.100">
    <property type="match status" value="1"/>
</dbReference>
<dbReference type="Gene3D" id="1.10.287.470">
    <property type="entry name" value="Helix hairpin bin"/>
    <property type="match status" value="1"/>
</dbReference>
<dbReference type="PANTHER" id="PTHR32347">
    <property type="entry name" value="EFFLUX SYSTEM COMPONENT YKNX-RELATED"/>
    <property type="match status" value="1"/>
</dbReference>
<dbReference type="InterPro" id="IPR050465">
    <property type="entry name" value="UPF0194_transport"/>
</dbReference>
<gene>
    <name evidence="4" type="primary">macA_7</name>
    <name evidence="4" type="ORF">Poly41_69470</name>
</gene>
<dbReference type="GO" id="GO:0030313">
    <property type="term" value="C:cell envelope"/>
    <property type="evidence" value="ECO:0007669"/>
    <property type="project" value="UniProtKB-SubCell"/>
</dbReference>
<dbReference type="EMBL" id="SJPV01000032">
    <property type="protein sequence ID" value="TWU28007.1"/>
    <property type="molecule type" value="Genomic_DNA"/>
</dbReference>
<keyword evidence="3" id="KW-0472">Membrane</keyword>
<organism evidence="4 5">
    <name type="scientific">Novipirellula artificiosorum</name>
    <dbReference type="NCBI Taxonomy" id="2528016"/>
    <lineage>
        <taxon>Bacteria</taxon>
        <taxon>Pseudomonadati</taxon>
        <taxon>Planctomycetota</taxon>
        <taxon>Planctomycetia</taxon>
        <taxon>Pirellulales</taxon>
        <taxon>Pirellulaceae</taxon>
        <taxon>Novipirellula</taxon>
    </lineage>
</organism>
<keyword evidence="5" id="KW-1185">Reference proteome</keyword>
<dbReference type="RefSeq" id="WP_146531591.1">
    <property type="nucleotide sequence ID" value="NZ_SJPV01000032.1"/>
</dbReference>
<accession>A0A5C6CWS0</accession>
<evidence type="ECO:0000256" key="3">
    <source>
        <dbReference type="SAM" id="Phobius"/>
    </source>
</evidence>
<evidence type="ECO:0000256" key="1">
    <source>
        <dbReference type="ARBA" id="ARBA00004196"/>
    </source>
</evidence>
<keyword evidence="3" id="KW-1133">Transmembrane helix</keyword>
<comment type="caution">
    <text evidence="4">The sequence shown here is derived from an EMBL/GenBank/DDBJ whole genome shotgun (WGS) entry which is preliminary data.</text>
</comment>
<keyword evidence="2" id="KW-0175">Coiled coil</keyword>
<evidence type="ECO:0000313" key="4">
    <source>
        <dbReference type="EMBL" id="TWU28007.1"/>
    </source>
</evidence>
<feature type="transmembrane region" description="Helical" evidence="3">
    <location>
        <begin position="12"/>
        <end position="34"/>
    </location>
</feature>
<comment type="subcellular location">
    <subcellularLocation>
        <location evidence="1">Cell envelope</location>
    </subcellularLocation>
</comment>
<evidence type="ECO:0000313" key="5">
    <source>
        <dbReference type="Proteomes" id="UP000319143"/>
    </source>
</evidence>
<name>A0A5C6CWS0_9BACT</name>
<proteinExistence type="predicted"/>